<dbReference type="InterPro" id="IPR016039">
    <property type="entry name" value="Thiolase-like"/>
</dbReference>
<dbReference type="InterPro" id="IPR020616">
    <property type="entry name" value="Thiolase_N"/>
</dbReference>
<keyword evidence="5" id="KW-0446">Lipid-binding</keyword>
<evidence type="ECO:0000256" key="1">
    <source>
        <dbReference type="ARBA" id="ARBA00012352"/>
    </source>
</evidence>
<dbReference type="PROSITE" id="PS00737">
    <property type="entry name" value="THIOLASE_2"/>
    <property type="match status" value="1"/>
</dbReference>
<evidence type="ECO:0000256" key="6">
    <source>
        <dbReference type="ARBA" id="ARBA00032316"/>
    </source>
</evidence>
<comment type="caution">
    <text evidence="9">The sequence shown here is derived from an EMBL/GenBank/DDBJ whole genome shotgun (WGS) entry which is preliminary data.</text>
</comment>
<dbReference type="GO" id="GO:0006869">
    <property type="term" value="P:lipid transport"/>
    <property type="evidence" value="ECO:0007669"/>
    <property type="project" value="UniProtKB-KW"/>
</dbReference>
<keyword evidence="4" id="KW-0445">Lipid transport</keyword>
<dbReference type="Pfam" id="PF22691">
    <property type="entry name" value="Thiolase_C_1"/>
    <property type="match status" value="1"/>
</dbReference>
<dbReference type="Gene3D" id="3.40.47.10">
    <property type="match status" value="1"/>
</dbReference>
<keyword evidence="2" id="KW-0813">Transport</keyword>
<dbReference type="RefSeq" id="WP_183602890.1">
    <property type="nucleotide sequence ID" value="NZ_JACHXK010000014.1"/>
</dbReference>
<keyword evidence="3 9" id="KW-0808">Transferase</keyword>
<dbReference type="EMBL" id="JACHXK010000014">
    <property type="protein sequence ID" value="MBB3112780.1"/>
    <property type="molecule type" value="Genomic_DNA"/>
</dbReference>
<dbReference type="AlphaFoldDB" id="A0A7W5FPV6"/>
<dbReference type="Proteomes" id="UP000570361">
    <property type="component" value="Unassembled WGS sequence"/>
</dbReference>
<dbReference type="SUPFAM" id="SSF53901">
    <property type="entry name" value="Thiolase-like"/>
    <property type="match status" value="2"/>
</dbReference>
<feature type="domain" description="Thiolase N-terminal" evidence="7">
    <location>
        <begin position="4"/>
        <end position="220"/>
    </location>
</feature>
<sequence length="375" mass="38722">MRAVSVTGTGMTRFGRQGDTLKSLALAACREALRTAGHPRIGAVYAGNFLGGQLAGQEIIGSILAKELGLGPIPAVKMEGACASGGIAFRQAYLMIAAGVYDTALVVGVEKMTHAAASIVTEALNSAMDNDSSEGMSGLTFPGFFGVVANRYMHEFGAGREHLSMVALKNRSYAQHNPHAQFRKPATLDEIQQARLITDPLGLYHCSPITDGAAAVVIAAGAGGIRVLASGQASGPPLMQDIPDLLTIEAIRQAAQQAYAQAGAGPEDIDVAEVHDCFAMTELLAVEDLGFFAKGTAWQAIEAGKLQHGGEIPVNTSGGLLSRGHPIGATGVAQIVQIAKQLQGQAVNQVEGARLGLAQNLGGTGAYATVHIFGK</sequence>
<keyword evidence="9" id="KW-0012">Acyltransferase</keyword>
<protein>
    <recommendedName>
        <fullName evidence="1">propanoyl-CoA C-acyltransferase</fullName>
        <ecNumber evidence="1">2.3.1.176</ecNumber>
    </recommendedName>
    <alternativeName>
        <fullName evidence="6">Propanoyl-CoA C-acyltransferase</fullName>
    </alternativeName>
</protein>
<gene>
    <name evidence="9" type="ORF">FHS18_004882</name>
</gene>
<dbReference type="PANTHER" id="PTHR42870:SF1">
    <property type="entry name" value="NON-SPECIFIC LIPID-TRANSFER PROTEIN-LIKE 2"/>
    <property type="match status" value="1"/>
</dbReference>
<dbReference type="CDD" id="cd00829">
    <property type="entry name" value="SCP-x_thiolase"/>
    <property type="match status" value="1"/>
</dbReference>
<evidence type="ECO:0000256" key="4">
    <source>
        <dbReference type="ARBA" id="ARBA00023055"/>
    </source>
</evidence>
<evidence type="ECO:0000313" key="10">
    <source>
        <dbReference type="Proteomes" id="UP000570361"/>
    </source>
</evidence>
<evidence type="ECO:0000259" key="7">
    <source>
        <dbReference type="Pfam" id="PF00108"/>
    </source>
</evidence>
<evidence type="ECO:0000256" key="2">
    <source>
        <dbReference type="ARBA" id="ARBA00022448"/>
    </source>
</evidence>
<dbReference type="GO" id="GO:0016747">
    <property type="term" value="F:acyltransferase activity, transferring groups other than amino-acyl groups"/>
    <property type="evidence" value="ECO:0007669"/>
    <property type="project" value="InterPro"/>
</dbReference>
<organism evidence="9 10">
    <name type="scientific">Paenibacillus phyllosphaerae</name>
    <dbReference type="NCBI Taxonomy" id="274593"/>
    <lineage>
        <taxon>Bacteria</taxon>
        <taxon>Bacillati</taxon>
        <taxon>Bacillota</taxon>
        <taxon>Bacilli</taxon>
        <taxon>Bacillales</taxon>
        <taxon>Paenibacillaceae</taxon>
        <taxon>Paenibacillus</taxon>
    </lineage>
</organism>
<evidence type="ECO:0000256" key="3">
    <source>
        <dbReference type="ARBA" id="ARBA00022679"/>
    </source>
</evidence>
<dbReference type="GO" id="GO:0008289">
    <property type="term" value="F:lipid binding"/>
    <property type="evidence" value="ECO:0007669"/>
    <property type="project" value="UniProtKB-KW"/>
</dbReference>
<dbReference type="PANTHER" id="PTHR42870">
    <property type="entry name" value="ACETYL-COA C-ACETYLTRANSFERASE"/>
    <property type="match status" value="1"/>
</dbReference>
<dbReference type="EC" id="2.3.1.176" evidence="1"/>
<accession>A0A7W5FPV6</accession>
<proteinExistence type="predicted"/>
<feature type="domain" description="Thiolase C-terminal" evidence="8">
    <location>
        <begin position="238"/>
        <end position="375"/>
    </location>
</feature>
<evidence type="ECO:0000259" key="8">
    <source>
        <dbReference type="Pfam" id="PF22691"/>
    </source>
</evidence>
<dbReference type="InterPro" id="IPR002155">
    <property type="entry name" value="Thiolase"/>
</dbReference>
<evidence type="ECO:0000313" key="9">
    <source>
        <dbReference type="EMBL" id="MBB3112780.1"/>
    </source>
</evidence>
<dbReference type="InterPro" id="IPR055140">
    <property type="entry name" value="Thiolase_C_2"/>
</dbReference>
<dbReference type="InterPro" id="IPR020613">
    <property type="entry name" value="Thiolase_CS"/>
</dbReference>
<name>A0A7W5FPV6_9BACL</name>
<reference evidence="9 10" key="1">
    <citation type="submission" date="2020-08" db="EMBL/GenBank/DDBJ databases">
        <title>Genomic Encyclopedia of Type Strains, Phase III (KMG-III): the genomes of soil and plant-associated and newly described type strains.</title>
        <authorList>
            <person name="Whitman W."/>
        </authorList>
    </citation>
    <scope>NUCLEOTIDE SEQUENCE [LARGE SCALE GENOMIC DNA]</scope>
    <source>
        <strain evidence="9 10">CECT 5862</strain>
    </source>
</reference>
<dbReference type="Pfam" id="PF00108">
    <property type="entry name" value="Thiolase_N"/>
    <property type="match status" value="1"/>
</dbReference>
<evidence type="ECO:0000256" key="5">
    <source>
        <dbReference type="ARBA" id="ARBA00023121"/>
    </source>
</evidence>
<keyword evidence="10" id="KW-1185">Reference proteome</keyword>
<dbReference type="PIRSF" id="PIRSF000429">
    <property type="entry name" value="Ac-CoA_Ac_transf"/>
    <property type="match status" value="1"/>
</dbReference>